<sequence>MLRNPFYANPTSTWPSFYTKTTTDSRYKNNRPVKLQTISSQRSQLRSGAVKTVAYDARNGGAAAPINRIVVVNSRGRSSLRPTRLRIPMAELQFLSSVHPQSGVFTERTRYRPSSCMWLRLR</sequence>
<evidence type="ECO:0000313" key="1">
    <source>
        <dbReference type="EMBL" id="GBP70723.1"/>
    </source>
</evidence>
<proteinExistence type="predicted"/>
<reference evidence="1 2" key="1">
    <citation type="journal article" date="2019" name="Commun. Biol.">
        <title>The bagworm genome reveals a unique fibroin gene that provides high tensile strength.</title>
        <authorList>
            <person name="Kono N."/>
            <person name="Nakamura H."/>
            <person name="Ohtoshi R."/>
            <person name="Tomita M."/>
            <person name="Numata K."/>
            <person name="Arakawa K."/>
        </authorList>
    </citation>
    <scope>NUCLEOTIDE SEQUENCE [LARGE SCALE GENOMIC DNA]</scope>
</reference>
<dbReference type="AlphaFoldDB" id="A0A4C1Y5V9"/>
<organism evidence="1 2">
    <name type="scientific">Eumeta variegata</name>
    <name type="common">Bagworm moth</name>
    <name type="synonym">Eumeta japonica</name>
    <dbReference type="NCBI Taxonomy" id="151549"/>
    <lineage>
        <taxon>Eukaryota</taxon>
        <taxon>Metazoa</taxon>
        <taxon>Ecdysozoa</taxon>
        <taxon>Arthropoda</taxon>
        <taxon>Hexapoda</taxon>
        <taxon>Insecta</taxon>
        <taxon>Pterygota</taxon>
        <taxon>Neoptera</taxon>
        <taxon>Endopterygota</taxon>
        <taxon>Lepidoptera</taxon>
        <taxon>Glossata</taxon>
        <taxon>Ditrysia</taxon>
        <taxon>Tineoidea</taxon>
        <taxon>Psychidae</taxon>
        <taxon>Oiketicinae</taxon>
        <taxon>Eumeta</taxon>
    </lineage>
</organism>
<gene>
    <name evidence="1" type="ORF">EVAR_51022_1</name>
</gene>
<name>A0A4C1Y5V9_EUMVA</name>
<keyword evidence="2" id="KW-1185">Reference proteome</keyword>
<protein>
    <submittedName>
        <fullName evidence="1">Uncharacterized protein</fullName>
    </submittedName>
</protein>
<accession>A0A4C1Y5V9</accession>
<evidence type="ECO:0000313" key="2">
    <source>
        <dbReference type="Proteomes" id="UP000299102"/>
    </source>
</evidence>
<comment type="caution">
    <text evidence="1">The sequence shown here is derived from an EMBL/GenBank/DDBJ whole genome shotgun (WGS) entry which is preliminary data.</text>
</comment>
<dbReference type="Proteomes" id="UP000299102">
    <property type="component" value="Unassembled WGS sequence"/>
</dbReference>
<dbReference type="EMBL" id="BGZK01001084">
    <property type="protein sequence ID" value="GBP70723.1"/>
    <property type="molecule type" value="Genomic_DNA"/>
</dbReference>